<gene>
    <name evidence="2" type="ORF">BN971_00524</name>
</gene>
<reference evidence="2 3" key="1">
    <citation type="submission" date="2015-03" db="EMBL/GenBank/DDBJ databases">
        <authorList>
            <person name="Murphy D."/>
        </authorList>
    </citation>
    <scope>NUCLEOTIDE SEQUENCE [LARGE SCALE GENOMIC DNA]</scope>
    <source>
        <strain evidence="2 3">DSM 44277</strain>
    </source>
</reference>
<proteinExistence type="predicted"/>
<organism evidence="2 3">
    <name type="scientific">Mycobacterium bohemicum DSM 44277</name>
    <dbReference type="NCBI Taxonomy" id="1236609"/>
    <lineage>
        <taxon>Bacteria</taxon>
        <taxon>Bacillati</taxon>
        <taxon>Actinomycetota</taxon>
        <taxon>Actinomycetes</taxon>
        <taxon>Mycobacteriales</taxon>
        <taxon>Mycobacteriaceae</taxon>
        <taxon>Mycobacterium</taxon>
    </lineage>
</organism>
<evidence type="ECO:0000313" key="2">
    <source>
        <dbReference type="EMBL" id="CPR05136.1"/>
    </source>
</evidence>
<evidence type="ECO:0000259" key="1">
    <source>
        <dbReference type="Pfam" id="PF05305"/>
    </source>
</evidence>
<sequence precursor="true">MVSLEKVGGIGRIEPGGEMTTKRVTRVATIAGPVGALLAALLIPAGVAHADQTDQDFTTFLQSHGVSLGSPAMTLKAAHAMCQDLDAGYTEKDEVDQLTGADRMNQPQAQMFVGAATADYCPEHHPASKPKGK</sequence>
<feature type="domain" description="DUF732" evidence="1">
    <location>
        <begin position="54"/>
        <end position="123"/>
    </location>
</feature>
<name>A0A0U0W2L7_MYCBE</name>
<protein>
    <recommendedName>
        <fullName evidence="1">DUF732 domain-containing protein</fullName>
    </recommendedName>
</protein>
<accession>A0A0U0W2L7</accession>
<dbReference type="Proteomes" id="UP000198875">
    <property type="component" value="Unassembled WGS sequence"/>
</dbReference>
<dbReference type="InterPro" id="IPR007969">
    <property type="entry name" value="DUF732"/>
</dbReference>
<dbReference type="OrthoDB" id="4730932at2"/>
<dbReference type="Pfam" id="PF05305">
    <property type="entry name" value="DUF732"/>
    <property type="match status" value="1"/>
</dbReference>
<evidence type="ECO:0000313" key="3">
    <source>
        <dbReference type="Proteomes" id="UP000198875"/>
    </source>
</evidence>
<dbReference type="AlphaFoldDB" id="A0A0U0W2L7"/>
<dbReference type="EMBL" id="CSTD01000001">
    <property type="protein sequence ID" value="CPR05136.1"/>
    <property type="molecule type" value="Genomic_DNA"/>
</dbReference>